<name>A0ABW3VK31_9PSEU</name>
<reference evidence="3" key="1">
    <citation type="journal article" date="2019" name="Int. J. Syst. Evol. Microbiol.">
        <title>The Global Catalogue of Microorganisms (GCM) 10K type strain sequencing project: providing services to taxonomists for standard genome sequencing and annotation.</title>
        <authorList>
            <consortium name="The Broad Institute Genomics Platform"/>
            <consortium name="The Broad Institute Genome Sequencing Center for Infectious Disease"/>
            <person name="Wu L."/>
            <person name="Ma J."/>
        </authorList>
    </citation>
    <scope>NUCLEOTIDE SEQUENCE [LARGE SCALE GENOMIC DNA]</scope>
    <source>
        <strain evidence="3">CCUG 49018</strain>
    </source>
</reference>
<sequence length="132" mass="13372">MRPDQHPEDTVHTPEPRTADTPGPVALGALADTHLDAARAASSGRSAHTVVGGHGATLRQSLLALAAGQGLAEHDSPGEATLHVLRGRVELRSPAGAVGAAAGDLLVVPAERHDLLAVEDSVVLLTVAVRGT</sequence>
<evidence type="ECO:0000313" key="2">
    <source>
        <dbReference type="EMBL" id="MFD1235632.1"/>
    </source>
</evidence>
<dbReference type="Gene3D" id="2.60.120.10">
    <property type="entry name" value="Jelly Rolls"/>
    <property type="match status" value="1"/>
</dbReference>
<dbReference type="SUPFAM" id="SSF51182">
    <property type="entry name" value="RmlC-like cupins"/>
    <property type="match status" value="1"/>
</dbReference>
<evidence type="ECO:0000256" key="1">
    <source>
        <dbReference type="SAM" id="MobiDB-lite"/>
    </source>
</evidence>
<proteinExistence type="predicted"/>
<dbReference type="InterPro" id="IPR011051">
    <property type="entry name" value="RmlC_Cupin_sf"/>
</dbReference>
<gene>
    <name evidence="2" type="ORF">ACFQ34_20270</name>
</gene>
<dbReference type="PANTHER" id="PTHR37694">
    <property type="entry name" value="SLR8022 PROTEIN"/>
    <property type="match status" value="1"/>
</dbReference>
<comment type="caution">
    <text evidence="2">The sequence shown here is derived from an EMBL/GenBank/DDBJ whole genome shotgun (WGS) entry which is preliminary data.</text>
</comment>
<keyword evidence="3" id="KW-1185">Reference proteome</keyword>
<organism evidence="2 3">
    <name type="scientific">Pseudonocardia benzenivorans</name>
    <dbReference type="NCBI Taxonomy" id="228005"/>
    <lineage>
        <taxon>Bacteria</taxon>
        <taxon>Bacillati</taxon>
        <taxon>Actinomycetota</taxon>
        <taxon>Actinomycetes</taxon>
        <taxon>Pseudonocardiales</taxon>
        <taxon>Pseudonocardiaceae</taxon>
        <taxon>Pseudonocardia</taxon>
    </lineage>
</organism>
<dbReference type="RefSeq" id="WP_013676695.1">
    <property type="nucleotide sequence ID" value="NZ_BAABKS010000036.1"/>
</dbReference>
<feature type="compositionally biased region" description="Basic and acidic residues" evidence="1">
    <location>
        <begin position="1"/>
        <end position="18"/>
    </location>
</feature>
<feature type="region of interest" description="Disordered" evidence="1">
    <location>
        <begin position="1"/>
        <end position="26"/>
    </location>
</feature>
<dbReference type="InterPro" id="IPR014710">
    <property type="entry name" value="RmlC-like_jellyroll"/>
</dbReference>
<evidence type="ECO:0000313" key="3">
    <source>
        <dbReference type="Proteomes" id="UP001597182"/>
    </source>
</evidence>
<accession>A0ABW3VK31</accession>
<dbReference type="Proteomes" id="UP001597182">
    <property type="component" value="Unassembled WGS sequence"/>
</dbReference>
<dbReference type="PANTHER" id="PTHR37694:SF1">
    <property type="entry name" value="SLR8022 PROTEIN"/>
    <property type="match status" value="1"/>
</dbReference>
<dbReference type="EMBL" id="JBHTMB010000169">
    <property type="protein sequence ID" value="MFD1235632.1"/>
    <property type="molecule type" value="Genomic_DNA"/>
</dbReference>
<protein>
    <submittedName>
        <fullName evidence="2">Cupin</fullName>
    </submittedName>
</protein>